<dbReference type="EC" id="5.4.4.2" evidence="3"/>
<gene>
    <name evidence="7" type="primary">menF</name>
    <name evidence="7" type="ordered locus">MAE_01970</name>
</gene>
<evidence type="ECO:0000256" key="2">
    <source>
        <dbReference type="ARBA" id="ARBA00005297"/>
    </source>
</evidence>
<dbReference type="InterPro" id="IPR004561">
    <property type="entry name" value="IsoChor_synthase"/>
</dbReference>
<keyword evidence="4" id="KW-0413">Isomerase</keyword>
<dbReference type="SUPFAM" id="SSF56322">
    <property type="entry name" value="ADC synthase"/>
    <property type="match status" value="1"/>
</dbReference>
<dbReference type="GO" id="GO:0008909">
    <property type="term" value="F:isochorismate synthase activity"/>
    <property type="evidence" value="ECO:0007669"/>
    <property type="project" value="UniProtKB-EC"/>
</dbReference>
<evidence type="ECO:0000313" key="7">
    <source>
        <dbReference type="EMBL" id="BAG00019.1"/>
    </source>
</evidence>
<reference evidence="7 8" key="1">
    <citation type="journal article" date="2007" name="DNA Res.">
        <title>Complete genomic structure of the bloom-forming toxic cyanobacterium Microcystis aeruginosa NIES-843.</title>
        <authorList>
            <person name="Kaneko T."/>
            <person name="Nakajima N."/>
            <person name="Okamoto S."/>
            <person name="Suzuki I."/>
            <person name="Tanabe Y."/>
            <person name="Tamaoki M."/>
            <person name="Nakamura Y."/>
            <person name="Kasai F."/>
            <person name="Watanabe A."/>
            <person name="Kawashima K."/>
            <person name="Kishida Y."/>
            <person name="Ono A."/>
            <person name="Shimizu Y."/>
            <person name="Takahashi C."/>
            <person name="Minami C."/>
            <person name="Fujishiro T."/>
            <person name="Kohara M."/>
            <person name="Katoh M."/>
            <person name="Nakazaki N."/>
            <person name="Nakayama S."/>
            <person name="Yamada M."/>
            <person name="Tabata S."/>
            <person name="Watanabe M.M."/>
        </authorList>
    </citation>
    <scope>NUCLEOTIDE SEQUENCE [LARGE SCALE GENOMIC DNA]</scope>
    <source>
        <strain evidence="8">NIES-843 / IAM M-247</strain>
    </source>
</reference>
<dbReference type="EnsemblBacteria" id="BAG00019">
    <property type="protein sequence ID" value="BAG00019"/>
    <property type="gene ID" value="MAE_01970"/>
</dbReference>
<dbReference type="PANTHER" id="PTHR42839">
    <property type="entry name" value="ISOCHORISMATE SYNTHASE ENTC"/>
    <property type="match status" value="1"/>
</dbReference>
<sequence>MLTVHQGQLITDALAGSAPRGENAIEDALLANKLLASEKEQREHRAVSDFINQKLRQIGLNPQNSPSRLLKLSNIQHLWTPIHAKLKPSIHPLEIVAQLHPTPAVAGVPTEIALAQIRHYETFDRSLYAAPLGWIDCQNNSEFIVGIRSALIKGDRARLYAGAGIVAGSDPEKELAEIQLKFQALLKALT</sequence>
<dbReference type="EMBL" id="AP009552">
    <property type="protein sequence ID" value="BAG00019.1"/>
    <property type="molecule type" value="Genomic_DNA"/>
</dbReference>
<protein>
    <recommendedName>
        <fullName evidence="3">isochorismate synthase</fullName>
        <ecNumber evidence="3">5.4.4.2</ecNumber>
    </recommendedName>
    <alternativeName>
        <fullName evidence="5">Isochorismate mutase</fullName>
    </alternativeName>
</protein>
<name>B0JM02_MICAN</name>
<proteinExistence type="inferred from homology"/>
<dbReference type="PaxDb" id="449447-MAE_01970"/>
<dbReference type="AlphaFoldDB" id="B0JM02"/>
<dbReference type="STRING" id="449447.MAE_01970"/>
<dbReference type="Proteomes" id="UP000001510">
    <property type="component" value="Chromosome"/>
</dbReference>
<evidence type="ECO:0000259" key="6">
    <source>
        <dbReference type="Pfam" id="PF00425"/>
    </source>
</evidence>
<feature type="domain" description="Chorismate-utilising enzyme C-terminal" evidence="6">
    <location>
        <begin position="1"/>
        <end position="181"/>
    </location>
</feature>
<dbReference type="eggNOG" id="COG1169">
    <property type="taxonomic scope" value="Bacteria"/>
</dbReference>
<comment type="similarity">
    <text evidence="2">Belongs to the isochorismate synthase family.</text>
</comment>
<dbReference type="KEGG" id="mar:MAE_01970"/>
<keyword evidence="8" id="KW-1185">Reference proteome</keyword>
<dbReference type="NCBIfam" id="TIGR00543">
    <property type="entry name" value="isochor_syn"/>
    <property type="match status" value="1"/>
</dbReference>
<comment type="catalytic activity">
    <reaction evidence="1">
        <text>chorismate = isochorismate</text>
        <dbReference type="Rhea" id="RHEA:18985"/>
        <dbReference type="ChEBI" id="CHEBI:29748"/>
        <dbReference type="ChEBI" id="CHEBI:29780"/>
        <dbReference type="EC" id="5.4.4.2"/>
    </reaction>
</comment>
<dbReference type="Gene3D" id="3.60.120.10">
    <property type="entry name" value="Anthranilate synthase"/>
    <property type="match status" value="1"/>
</dbReference>
<accession>B0JM02</accession>
<evidence type="ECO:0000256" key="3">
    <source>
        <dbReference type="ARBA" id="ARBA00012824"/>
    </source>
</evidence>
<dbReference type="InterPro" id="IPR005801">
    <property type="entry name" value="ADC_synthase"/>
</dbReference>
<dbReference type="HOGENOM" id="CLU_006493_8_1_3"/>
<dbReference type="PANTHER" id="PTHR42839:SF2">
    <property type="entry name" value="ISOCHORISMATE SYNTHASE ENTC"/>
    <property type="match status" value="1"/>
</dbReference>
<evidence type="ECO:0000256" key="1">
    <source>
        <dbReference type="ARBA" id="ARBA00000799"/>
    </source>
</evidence>
<organism evidence="7 8">
    <name type="scientific">Microcystis aeruginosa (strain NIES-843 / IAM M-2473)</name>
    <dbReference type="NCBI Taxonomy" id="449447"/>
    <lineage>
        <taxon>Bacteria</taxon>
        <taxon>Bacillati</taxon>
        <taxon>Cyanobacteriota</taxon>
        <taxon>Cyanophyceae</taxon>
        <taxon>Oscillatoriophycideae</taxon>
        <taxon>Chroococcales</taxon>
        <taxon>Microcystaceae</taxon>
        <taxon>Microcystis</taxon>
    </lineage>
</organism>
<evidence type="ECO:0000256" key="5">
    <source>
        <dbReference type="ARBA" id="ARBA00041564"/>
    </source>
</evidence>
<evidence type="ECO:0000313" key="8">
    <source>
        <dbReference type="Proteomes" id="UP000001510"/>
    </source>
</evidence>
<dbReference type="InterPro" id="IPR015890">
    <property type="entry name" value="Chorismate_C"/>
</dbReference>
<evidence type="ECO:0000256" key="4">
    <source>
        <dbReference type="ARBA" id="ARBA00023235"/>
    </source>
</evidence>
<dbReference type="Pfam" id="PF00425">
    <property type="entry name" value="Chorismate_bind"/>
    <property type="match status" value="1"/>
</dbReference>